<feature type="transmembrane region" description="Helical" evidence="1">
    <location>
        <begin position="6"/>
        <end position="25"/>
    </location>
</feature>
<comment type="caution">
    <text evidence="2">The sequence shown here is derived from an EMBL/GenBank/DDBJ whole genome shotgun (WGS) entry which is preliminary data.</text>
</comment>
<organism evidence="2 3">
    <name type="scientific">Planifilum fimeticola</name>
    <dbReference type="NCBI Taxonomy" id="201975"/>
    <lineage>
        <taxon>Bacteria</taxon>
        <taxon>Bacillati</taxon>
        <taxon>Bacillota</taxon>
        <taxon>Bacilli</taxon>
        <taxon>Bacillales</taxon>
        <taxon>Thermoactinomycetaceae</taxon>
        <taxon>Planifilum</taxon>
    </lineage>
</organism>
<accession>A0A2T0LCP0</accession>
<dbReference type="AlphaFoldDB" id="A0A2T0LCP0"/>
<proteinExistence type="predicted"/>
<sequence>MPFLTWFFFLVPMNLLMIIGIVYYLRERRKWS</sequence>
<keyword evidence="1" id="KW-0472">Membrane</keyword>
<reference evidence="2 3" key="1">
    <citation type="submission" date="2018-03" db="EMBL/GenBank/DDBJ databases">
        <title>Genomic Encyclopedia of Archaeal and Bacterial Type Strains, Phase II (KMG-II): from individual species to whole genera.</title>
        <authorList>
            <person name="Goeker M."/>
        </authorList>
    </citation>
    <scope>NUCLEOTIDE SEQUENCE [LARGE SCALE GENOMIC DNA]</scope>
    <source>
        <strain evidence="2 3">DSM 44946</strain>
    </source>
</reference>
<evidence type="ECO:0000256" key="1">
    <source>
        <dbReference type="SAM" id="Phobius"/>
    </source>
</evidence>
<gene>
    <name evidence="2" type="ORF">CLV97_12141</name>
</gene>
<protein>
    <submittedName>
        <fullName evidence="2">Uncharacterized protein</fullName>
    </submittedName>
</protein>
<keyword evidence="1" id="KW-0812">Transmembrane</keyword>
<keyword evidence="3" id="KW-1185">Reference proteome</keyword>
<evidence type="ECO:0000313" key="2">
    <source>
        <dbReference type="EMBL" id="PRX39714.1"/>
    </source>
</evidence>
<name>A0A2T0LCP0_9BACL</name>
<evidence type="ECO:0000313" key="3">
    <source>
        <dbReference type="Proteomes" id="UP000237797"/>
    </source>
</evidence>
<keyword evidence="1" id="KW-1133">Transmembrane helix</keyword>
<dbReference type="Proteomes" id="UP000237797">
    <property type="component" value="Unassembled WGS sequence"/>
</dbReference>
<dbReference type="EMBL" id="PVNE01000021">
    <property type="protein sequence ID" value="PRX39714.1"/>
    <property type="molecule type" value="Genomic_DNA"/>
</dbReference>